<sequence>MLKFVSSFDDLKDFEDRNTYYLRIRIHPNYTENKTLALDTYLQKLRFFLLDVSRHIQPCVDDDWSWVNYLKREKKIVQYSLMREFDSVLHQIAKGNESNDIQVLLNAIMDGKALDVRKFQFSYTHKLRLLDTDYADEKFDRLEICFDLLRKEPDKKPYYSKQDLIELIRLAYKHYPVDSITLADGNFDMRSPPPPTTMKAATLSFPTAEPAHG</sequence>
<dbReference type="AlphaFoldDB" id="A0A9X9I543"/>
<dbReference type="Proteomes" id="UP001057336">
    <property type="component" value="Chromosome"/>
</dbReference>
<gene>
    <name evidence="2" type="ORF">KCG53_09880</name>
</gene>
<name>A0A9X9I543_NEISU</name>
<evidence type="ECO:0000256" key="1">
    <source>
        <dbReference type="SAM" id="MobiDB-lite"/>
    </source>
</evidence>
<organism evidence="2 3">
    <name type="scientific">Neisseria subflava</name>
    <dbReference type="NCBI Taxonomy" id="28449"/>
    <lineage>
        <taxon>Bacteria</taxon>
        <taxon>Pseudomonadati</taxon>
        <taxon>Pseudomonadota</taxon>
        <taxon>Betaproteobacteria</taxon>
        <taxon>Neisseriales</taxon>
        <taxon>Neisseriaceae</taxon>
        <taxon>Neisseria</taxon>
    </lineage>
</organism>
<evidence type="ECO:0000313" key="2">
    <source>
        <dbReference type="EMBL" id="UTG75431.1"/>
    </source>
</evidence>
<evidence type="ECO:0000313" key="3">
    <source>
        <dbReference type="Proteomes" id="UP001057336"/>
    </source>
</evidence>
<feature type="region of interest" description="Disordered" evidence="1">
    <location>
        <begin position="193"/>
        <end position="213"/>
    </location>
</feature>
<proteinExistence type="predicted"/>
<dbReference type="EMBL" id="CP073118">
    <property type="protein sequence ID" value="UTG75431.1"/>
    <property type="molecule type" value="Genomic_DNA"/>
</dbReference>
<protein>
    <submittedName>
        <fullName evidence="2">Uncharacterized protein</fullName>
    </submittedName>
</protein>
<reference evidence="2" key="1">
    <citation type="submission" date="2021-04" db="EMBL/GenBank/DDBJ databases">
        <title>Characterizing Neisseria spp. as novel respiratory pathobionts in bronchiectasis.</title>
        <authorList>
            <person name="Li L."/>
            <person name="Mac Aogain M."/>
            <person name="Xu T."/>
            <person name="Jaggi T.K."/>
            <person name="Chan L.Y."/>
            <person name="Keir H.R."/>
            <person name="Dicker A.J."/>
            <person name="Qu J."/>
            <person name="Liu Y."/>
            <person name="Chen H.S."/>
            <person name="Koh M.S."/>
            <person name="Ong T.H."/>
            <person name="Lim A.Y.H."/>
            <person name="Abisheganaden J."/>
            <person name="Low T.B."/>
            <person name="Oliver B.G."/>
            <person name="Tan N.S."/>
            <person name="Fang M."/>
            <person name="Chalmers J.D."/>
            <person name="Chotirmall S.H."/>
        </authorList>
    </citation>
    <scope>NUCLEOTIDE SEQUENCE</scope>
    <source>
        <strain evidence="2">CG0073</strain>
    </source>
</reference>
<accession>A0A9X9I543</accession>